<comment type="subcellular location">
    <subcellularLocation>
        <location evidence="1">Cell membrane</location>
        <topology evidence="1">Multi-pass membrane protein</topology>
    </subcellularLocation>
</comment>
<feature type="domain" description="Type II secretion system protein GspF" evidence="8">
    <location>
        <begin position="191"/>
        <end position="316"/>
    </location>
</feature>
<dbReference type="Pfam" id="PF00482">
    <property type="entry name" value="T2SSF"/>
    <property type="match status" value="1"/>
</dbReference>
<dbReference type="InterPro" id="IPR018076">
    <property type="entry name" value="T2SS_GspF_dom"/>
</dbReference>
<protein>
    <submittedName>
        <fullName evidence="9">Type II/IV secretion system protein TadC, associated with Flp pilus assembly</fullName>
    </submittedName>
</protein>
<evidence type="ECO:0000256" key="4">
    <source>
        <dbReference type="ARBA" id="ARBA00022989"/>
    </source>
</evidence>
<keyword evidence="10" id="KW-1185">Reference proteome</keyword>
<name>A0A0J1BJH5_RHOIS</name>
<dbReference type="GO" id="GO:0005886">
    <property type="term" value="C:plasma membrane"/>
    <property type="evidence" value="ECO:0007669"/>
    <property type="project" value="UniProtKB-SubCell"/>
</dbReference>
<keyword evidence="2" id="KW-1003">Cell membrane</keyword>
<evidence type="ECO:0000259" key="8">
    <source>
        <dbReference type="Pfam" id="PF00482"/>
    </source>
</evidence>
<dbReference type="EMBL" id="LECT01000013">
    <property type="protein sequence ID" value="KLU06672.1"/>
    <property type="molecule type" value="Genomic_DNA"/>
</dbReference>
<keyword evidence="4 7" id="KW-1133">Transmembrane helix</keyword>
<dbReference type="AlphaFoldDB" id="A0A0J1BJH5"/>
<keyword evidence="3 7" id="KW-0812">Transmembrane</keyword>
<evidence type="ECO:0000256" key="7">
    <source>
        <dbReference type="SAM" id="Phobius"/>
    </source>
</evidence>
<proteinExistence type="predicted"/>
<accession>A0A0J1BJH5</accession>
<dbReference type="PANTHER" id="PTHR35007:SF2">
    <property type="entry name" value="PILUS ASSEMBLE PROTEIN"/>
    <property type="match status" value="1"/>
</dbReference>
<feature type="transmembrane region" description="Helical" evidence="7">
    <location>
        <begin position="302"/>
        <end position="322"/>
    </location>
</feature>
<dbReference type="STRING" id="595434.RISK_001236"/>
<feature type="transmembrane region" description="Helical" evidence="7">
    <location>
        <begin position="95"/>
        <end position="128"/>
    </location>
</feature>
<comment type="caution">
    <text evidence="9">The sequence shown here is derived from an EMBL/GenBank/DDBJ whole genome shotgun (WGS) entry which is preliminary data.</text>
</comment>
<evidence type="ECO:0000256" key="2">
    <source>
        <dbReference type="ARBA" id="ARBA00022475"/>
    </source>
</evidence>
<evidence type="ECO:0000313" key="10">
    <source>
        <dbReference type="Proteomes" id="UP000036367"/>
    </source>
</evidence>
<organism evidence="9 10">
    <name type="scientific">Rhodopirellula islandica</name>
    <dbReference type="NCBI Taxonomy" id="595434"/>
    <lineage>
        <taxon>Bacteria</taxon>
        <taxon>Pseudomonadati</taxon>
        <taxon>Planctomycetota</taxon>
        <taxon>Planctomycetia</taxon>
        <taxon>Pirellulales</taxon>
        <taxon>Pirellulaceae</taxon>
        <taxon>Rhodopirellula</taxon>
    </lineage>
</organism>
<feature type="region of interest" description="Disordered" evidence="6">
    <location>
        <begin position="1"/>
        <end position="26"/>
    </location>
</feature>
<sequence>MEEGSRGSRSAPPVLDSSRKPDPNGVEEGTIMSVSLRVTIVVVLWLGIILVCYSVWRRYQRRGEALDRLQRDVTRTDSSKIEENQISWLRRRMMLAGYGTPAAGTLLVVSTIVMLVGGIFCALLFRWSGLQQVFLEGIESVPGGLSGMLAPVVIVSPWLIAVMVAALPILVVRASRRTRVAQVSRDLPLAMDLWATLSEGGLGFDAALDRWQRTQRPDRVLASACRGFQRDLLGGMRRSVAFRRLAGRLDVPPLTRFTAAMIQSEQMGASVSETLRLQAEDVRAERREKSMAFAQSLATKRVIPLVVCFLPGLFVWPLGPFFTQLLRIVDSLTGGGG</sequence>
<evidence type="ECO:0000256" key="3">
    <source>
        <dbReference type="ARBA" id="ARBA00022692"/>
    </source>
</evidence>
<keyword evidence="5 7" id="KW-0472">Membrane</keyword>
<dbReference type="PATRIC" id="fig|595434.4.peg.1187"/>
<dbReference type="Proteomes" id="UP000036367">
    <property type="component" value="Unassembled WGS sequence"/>
</dbReference>
<evidence type="ECO:0000256" key="6">
    <source>
        <dbReference type="SAM" id="MobiDB-lite"/>
    </source>
</evidence>
<feature type="transmembrane region" description="Helical" evidence="7">
    <location>
        <begin position="34"/>
        <end position="56"/>
    </location>
</feature>
<evidence type="ECO:0000256" key="1">
    <source>
        <dbReference type="ARBA" id="ARBA00004651"/>
    </source>
</evidence>
<feature type="transmembrane region" description="Helical" evidence="7">
    <location>
        <begin position="148"/>
        <end position="172"/>
    </location>
</feature>
<evidence type="ECO:0000256" key="5">
    <source>
        <dbReference type="ARBA" id="ARBA00023136"/>
    </source>
</evidence>
<dbReference type="PANTHER" id="PTHR35007">
    <property type="entry name" value="INTEGRAL MEMBRANE PROTEIN-RELATED"/>
    <property type="match status" value="1"/>
</dbReference>
<evidence type="ECO:0000313" key="9">
    <source>
        <dbReference type="EMBL" id="KLU06672.1"/>
    </source>
</evidence>
<reference evidence="9" key="1">
    <citation type="submission" date="2015-05" db="EMBL/GenBank/DDBJ databases">
        <title>Permanent draft genome of Rhodopirellula islandicus K833.</title>
        <authorList>
            <person name="Kizina J."/>
            <person name="Richter M."/>
            <person name="Glockner F.O."/>
            <person name="Harder J."/>
        </authorList>
    </citation>
    <scope>NUCLEOTIDE SEQUENCE [LARGE SCALE GENOMIC DNA]</scope>
    <source>
        <strain evidence="9">K833</strain>
    </source>
</reference>
<gene>
    <name evidence="9" type="ORF">RISK_001236</name>
</gene>